<feature type="region of interest" description="Disordered" evidence="13">
    <location>
        <begin position="3002"/>
        <end position="3034"/>
    </location>
</feature>
<feature type="chain" id="PRO_5038104093" evidence="15">
    <location>
        <begin position="23"/>
        <end position="3034"/>
    </location>
</feature>
<dbReference type="GO" id="GO:0005886">
    <property type="term" value="C:plasma membrane"/>
    <property type="evidence" value="ECO:0007669"/>
    <property type="project" value="InterPro"/>
</dbReference>
<feature type="compositionally biased region" description="Polar residues" evidence="13">
    <location>
        <begin position="1775"/>
        <end position="1788"/>
    </location>
</feature>
<accession>A0A914D054</accession>
<dbReference type="PROSITE" id="PS50268">
    <property type="entry name" value="CADHERIN_2"/>
    <property type="match status" value="13"/>
</dbReference>
<feature type="domain" description="Cadherin" evidence="16">
    <location>
        <begin position="2569"/>
        <end position="2685"/>
    </location>
</feature>
<keyword evidence="8 14" id="KW-1133">Transmembrane helix</keyword>
<dbReference type="InterPro" id="IPR020894">
    <property type="entry name" value="Cadherin_CS"/>
</dbReference>
<feature type="compositionally biased region" description="Polar residues" evidence="13">
    <location>
        <begin position="2106"/>
        <end position="2128"/>
    </location>
</feature>
<keyword evidence="7" id="KW-0130">Cell adhesion</keyword>
<feature type="region of interest" description="Disordered" evidence="13">
    <location>
        <begin position="1750"/>
        <end position="1825"/>
    </location>
</feature>
<evidence type="ECO:0000256" key="15">
    <source>
        <dbReference type="SAM" id="SignalP"/>
    </source>
</evidence>
<feature type="domain" description="Cadherin" evidence="16">
    <location>
        <begin position="1042"/>
        <end position="1145"/>
    </location>
</feature>
<keyword evidence="10" id="KW-1015">Disulfide bond</keyword>
<evidence type="ECO:0000256" key="2">
    <source>
        <dbReference type="ARBA" id="ARBA00022536"/>
    </source>
</evidence>
<evidence type="ECO:0000256" key="12">
    <source>
        <dbReference type="PROSITE-ProRule" id="PRU00043"/>
    </source>
</evidence>
<dbReference type="PANTHER" id="PTHR24025">
    <property type="entry name" value="DESMOGLEIN FAMILY MEMBER"/>
    <property type="match status" value="1"/>
</dbReference>
<feature type="compositionally biased region" description="Polar residues" evidence="13">
    <location>
        <begin position="649"/>
        <end position="660"/>
    </location>
</feature>
<feature type="signal peptide" evidence="15">
    <location>
        <begin position="1"/>
        <end position="22"/>
    </location>
</feature>
<sequence>MKDTWLRLTSIFLFLLFRYSDADENTCSFPESEVEPFFFDVRADTLPDSVIVDTVVEPPDAKLKIVNIRTNNLPHVDFTHRFYIESRENGQFMLINKEKLNLPDFPSMVNETYLYLTVSCNNKAYPLITLRIRNYNTWTPRFYMMKDPPYEMILSEDTPPGSVIDTSVLALDRDPAPVYMVTYKIMEGIYKTVFNISTSPTLFHRLQSLPKVMRNKHFLPEQLPPVVQLHVLERLRKGTYYLNISATDNGTPSKIAYTTLKLIVKSSQPRRLEFTEQEYHANFTVGMSLDSELFTDFPIEAKLKGETFYRNEKAPIILYELMSGDYSQYFHLDPKTARLTLREKLSENTPSSIQLKIKAYVESDLRIATTAILWLSDISETVISFFTECSYEVTMKENVYPDTEVVQLQFRGYADHFQVLNAQEYFDVNSDGMVIVKQGLDREQTEQMDFQVKLVPQDPRQPQPEDLCYIATIRVNVEDENDNNPKCEKLNYIFYAEEVPFNNTEIGRVKAVDKDKGLYGQVKYRILGNEFHDLPFTLFEADGAGIIYYVVYYPDFWPESMYSFTIEAYDATENPRACRATVQVILGGEGETSPTEISHLANNEIRARAKSSNNRVASSETRSLEALPNSRENLDDFHPDLPEFHSKESLNSFQPESTTDYRIPKESKEKEVPKTRIYPKNSAEEFSNGVRRNPKKNSAENLQKSKNPTPPKVIKFEKDSYKFKVYGVLDAGRYVGTIRVPGATAIEYALEEGIMGFFHLDPLTGYLTVGEELLKDTYEEVRFSAVARKNGRDLATTLVTVYLDESTSIFEAQPQFEQALYRFEIQENSSPQDIGQVTAHHRSIELGNDQADYELRVNEDSRGFSIDSDTGIIRSEEYFDWETQKLYTLQVTACLRKNQSLCGETDVIIVILDVNDNYPEFSQPSYSVTLPQDIPPNTEILRVNATDRDSGKNGQIHFKLDDSVDLFKIDEKTGAISLKNRLPIQDVGHFSLSVSAEDEGDPPLKSYADVNIETGSSEMNPNAPEFEKFRYDDIVLNAPVLPNTEILTVHATDPDSGPAGEIKYHIDSSNGAQFSKKINKFEIDENNGKIFTVEKITPEDGPVIQFIVEAVDQSPTFPRKTQTVVMLTIKGQEKEFVEFNPLPKIVFISTDKPVGSTIISVSATSHRNQTIEFSLLQGSNKLFGLAENQLVVTAPLVEGHYNLTIRAMVENTNLFTEHRMKIVVMTDRDKYPVFERLGYNFEVPINSAFPLKLPPVNATVRNGHITYEIYRKEKLPRGISIDKITGQLTIFEEFVPAFNAQGNVFVVIRARNVDYQTFFSDVGVTLILVDIDKKPAFTSKLFRLMMQENTFPGTVISEPLPLKKPEDFPDVKWSISPSDKFSITEDGSIVVDVPIDLEKMDPASKGVIDLTVTAQSSNHTASTKVQIKVEDVNEVAPVFLQRLYKFNVKPDAKPGDVIGQVKAKDEDFTDKDAITYRIFDDDPNPQFRGFFQINNKTGEIVLTNKQSLIPRIYTLRIEAADSQIPPNTGLVQVNISVEGVKTTPGGPDVIEMPEEKWEITEENGVVGSNIVVHGLPNANWEFQIVGGNEAENFKLKRLNDTMALVEIITAPSKDNQTIVVQGVNIANPSQIIRENISVDLTKLYIPQFILDNEPITADITMPPFMPIFTALAEQPSNRDPVTYSLVNNPNEMFWIDTNNGSVYFCCAEGRVAGVYDLKVKAIAANEISGTSYSATNTYEILVSEGVSTVLTSRKPGTSSRPETSSRASTSSRTSVEQTLRVSSPSSRKTTTGLKTSPSTSSKTTSILTSPTSEPRTRLPTSSSSEDIIHFESDHYTFPINQEPVEGMMLGHIYLLNFKNTSQISMQISPEEFEPFFDIEFDPVAGTITLFLNKIPPFVENLNVMEFNVTLEDLKRQTRSVTEVMILWNSMATTKEAVSVITSEETESTEGTRTSQVGGETETTSKTSQITITPTHTEIFSTTNFPQMSSTARITKTHSSSITFSSMPTSQTSISFSTSITQASSTNQTNTPSIATQGTITPTSDNLVSIPSTSSETSLASISSTASSTNTRFASRTRITPTPFTAITNTRFSTTEMAPIGVSTINTQGASRTRPLTRTSSALHTRTSPTQISSTNTAINTISTEGLTPTGLNILTTGEPNWETTTGEISYESTTEEPERISTFSTMTSSTGPEVTAFTNEQTIASEMTSTSSMGITISIDARLSTTNSELTTMVVTDGVSVTVVPPTTGAFVFAYPQYSAILPEGKYGSGGSLVTMKPQRLAIGLPPNIEYRIFSIDPTLPFFIRSDNGEIYVFGEIDREKIAQYNLTIMAMDDANPSNVARTQVIVKILDVNDNYPMFVNPPYVIPVATNTPVGTNVSEFQAKDADSGKSGEVTFKLVENYHDIFAINKNGELMLAKPVPQMEEENVFITIEAIDGGRPALRTAQRVEIEIFPETVSQPMFKKTDETVTLPASATNGTFIKQLVAGTIPLKYGIQDSHSNLFAIDDRGVITLGRKPLDSERGTFYDLNITATDQNGNVASTLLHVKLEGIPGVGSSTPKPPKMPCRFPVKIYNTEVPENQQGKRKLTKVTSSCEIERKPVKYLISQGEDMFEIDENTGDLFVTKELDREKKSLHFIVVNATVPTATRKTRQLNAIAEFTKNKLADNQALVVVRVIDENDNPPAFQKRNPNNEYVFNVDWQANILRPIARIEVHDPDEKSQLKYSISPEDSFMINATHGVIYVKKSLSGLEQEVFDLVVSVSDGKNEISTPVKIYVLAPGINLVVLGVDKKPEDIDDLSVERKLTELLGIDTHVLIKQIFLQEDGKPDENKSHLFVYATDKNNVPLSAETLKELIEKVVPILKESGDLPLMNITLPAVYRKFQLSVPEIILLVISAILLFTACLTLFCLLRYCKRRFMLAKSDTEYMVDSTTAGPRPYNVELISRKTAQNILSSRSLPDPYEEIKMSPESRATMIASSGLLVTDHPPLSAASSHRNEAINPITGSSLLIPAEQSEGEISPGSTIRPPSTVKSET</sequence>
<dbReference type="GO" id="GO:0030855">
    <property type="term" value="P:epithelial cell differentiation"/>
    <property type="evidence" value="ECO:0007669"/>
    <property type="project" value="UniProtKB-ARBA"/>
</dbReference>
<reference evidence="18" key="1">
    <citation type="submission" date="2022-11" db="UniProtKB">
        <authorList>
            <consortium name="WormBaseParasite"/>
        </authorList>
    </citation>
    <scope>IDENTIFICATION</scope>
</reference>
<proteinExistence type="predicted"/>
<evidence type="ECO:0000256" key="6">
    <source>
        <dbReference type="ARBA" id="ARBA00022837"/>
    </source>
</evidence>
<dbReference type="PRINTS" id="PR00205">
    <property type="entry name" value="CADHERIN"/>
</dbReference>
<feature type="domain" description="Cadherin" evidence="16">
    <location>
        <begin position="146"/>
        <end position="274"/>
    </location>
</feature>
<feature type="domain" description="Cadherin" evidence="16">
    <location>
        <begin position="2289"/>
        <end position="2359"/>
    </location>
</feature>
<dbReference type="CDD" id="cd11304">
    <property type="entry name" value="Cadherin_repeat"/>
    <property type="match status" value="15"/>
</dbReference>
<keyword evidence="9 14" id="KW-0472">Membrane</keyword>
<feature type="domain" description="Cadherin" evidence="16">
    <location>
        <begin position="1338"/>
        <end position="1439"/>
    </location>
</feature>
<evidence type="ECO:0000256" key="9">
    <source>
        <dbReference type="ARBA" id="ARBA00023136"/>
    </source>
</evidence>
<evidence type="ECO:0000256" key="5">
    <source>
        <dbReference type="ARBA" id="ARBA00022737"/>
    </source>
</evidence>
<feature type="region of interest" description="Disordered" evidence="13">
    <location>
        <begin position="2106"/>
        <end position="2131"/>
    </location>
</feature>
<evidence type="ECO:0000256" key="11">
    <source>
        <dbReference type="ARBA" id="ARBA00023180"/>
    </source>
</evidence>
<feature type="region of interest" description="Disordered" evidence="13">
    <location>
        <begin position="2023"/>
        <end position="2051"/>
    </location>
</feature>
<evidence type="ECO:0000256" key="10">
    <source>
        <dbReference type="ARBA" id="ARBA00023157"/>
    </source>
</evidence>
<feature type="domain" description="Cadherin" evidence="16">
    <location>
        <begin position="417"/>
        <end position="487"/>
    </location>
</feature>
<evidence type="ECO:0000256" key="1">
    <source>
        <dbReference type="ARBA" id="ARBA00004370"/>
    </source>
</evidence>
<organism evidence="17 18">
    <name type="scientific">Acrobeloides nanus</name>
    <dbReference type="NCBI Taxonomy" id="290746"/>
    <lineage>
        <taxon>Eukaryota</taxon>
        <taxon>Metazoa</taxon>
        <taxon>Ecdysozoa</taxon>
        <taxon>Nematoda</taxon>
        <taxon>Chromadorea</taxon>
        <taxon>Rhabditida</taxon>
        <taxon>Tylenchina</taxon>
        <taxon>Cephalobomorpha</taxon>
        <taxon>Cephaloboidea</taxon>
        <taxon>Cephalobidae</taxon>
        <taxon>Acrobeloides</taxon>
    </lineage>
</organism>
<keyword evidence="4 15" id="KW-0732">Signal</keyword>
<keyword evidence="2" id="KW-0245">EGF-like domain</keyword>
<comment type="subcellular location">
    <subcellularLocation>
        <location evidence="1">Membrane</location>
    </subcellularLocation>
</comment>
<feature type="region of interest" description="Disordered" evidence="13">
    <location>
        <begin position="1939"/>
        <end position="1968"/>
    </location>
</feature>
<feature type="compositionally biased region" description="Polar residues" evidence="13">
    <location>
        <begin position="2026"/>
        <end position="2046"/>
    </location>
</feature>
<dbReference type="WBParaSite" id="ACRNAN_scaffold1660.g11849.t2">
    <property type="protein sequence ID" value="ACRNAN_scaffold1660.g11849.t2"/>
    <property type="gene ID" value="ACRNAN_scaffold1660.g11849"/>
</dbReference>
<evidence type="ECO:0000256" key="4">
    <source>
        <dbReference type="ARBA" id="ARBA00022729"/>
    </source>
</evidence>
<feature type="region of interest" description="Disordered" evidence="13">
    <location>
        <begin position="608"/>
        <end position="711"/>
    </location>
</feature>
<dbReference type="SMART" id="SM00112">
    <property type="entry name" value="CA"/>
    <property type="match status" value="12"/>
</dbReference>
<feature type="compositionally biased region" description="Basic and acidic residues" evidence="13">
    <location>
        <begin position="632"/>
        <end position="648"/>
    </location>
</feature>
<evidence type="ECO:0000256" key="13">
    <source>
        <dbReference type="SAM" id="MobiDB-lite"/>
    </source>
</evidence>
<feature type="compositionally biased region" description="Polar residues" evidence="13">
    <location>
        <begin position="1955"/>
        <end position="1968"/>
    </location>
</feature>
<feature type="domain" description="Cadherin" evidence="16">
    <location>
        <begin position="1440"/>
        <end position="1549"/>
    </location>
</feature>
<dbReference type="FunFam" id="2.60.40.60:FF:000116">
    <property type="entry name" value="Dachsous cadherin-related 2"/>
    <property type="match status" value="1"/>
</dbReference>
<dbReference type="GO" id="GO:0005509">
    <property type="term" value="F:calcium ion binding"/>
    <property type="evidence" value="ECO:0007669"/>
    <property type="project" value="UniProtKB-UniRule"/>
</dbReference>
<name>A0A914D054_9BILA</name>
<keyword evidence="3 14" id="KW-0812">Transmembrane</keyword>
<feature type="compositionally biased region" description="Low complexity" evidence="13">
    <location>
        <begin position="1789"/>
        <end position="1812"/>
    </location>
</feature>
<dbReference type="InterPro" id="IPR015919">
    <property type="entry name" value="Cadherin-like_sf"/>
</dbReference>
<dbReference type="Proteomes" id="UP000887540">
    <property type="component" value="Unplaced"/>
</dbReference>
<keyword evidence="5" id="KW-0677">Repeat</keyword>
<feature type="domain" description="Cadherin" evidence="16">
    <location>
        <begin position="2360"/>
        <end position="2462"/>
    </location>
</feature>
<evidence type="ECO:0000313" key="18">
    <source>
        <dbReference type="WBParaSite" id="ACRNAN_scaffold1660.g11849.t2"/>
    </source>
</evidence>
<feature type="domain" description="Cadherin" evidence="16">
    <location>
        <begin position="488"/>
        <end position="596"/>
    </location>
</feature>
<evidence type="ECO:0000256" key="7">
    <source>
        <dbReference type="ARBA" id="ARBA00022889"/>
    </source>
</evidence>
<evidence type="ECO:0000256" key="14">
    <source>
        <dbReference type="SAM" id="Phobius"/>
    </source>
</evidence>
<keyword evidence="17" id="KW-1185">Reference proteome</keyword>
<keyword evidence="11" id="KW-0325">Glycoprotein</keyword>
<dbReference type="GO" id="GO:0005911">
    <property type="term" value="C:cell-cell junction"/>
    <property type="evidence" value="ECO:0007669"/>
    <property type="project" value="TreeGrafter"/>
</dbReference>
<feature type="domain" description="Cadherin" evidence="16">
    <location>
        <begin position="817"/>
        <end position="921"/>
    </location>
</feature>
<dbReference type="Pfam" id="PF00028">
    <property type="entry name" value="Cadherin"/>
    <property type="match status" value="7"/>
</dbReference>
<dbReference type="GO" id="GO:0007156">
    <property type="term" value="P:homophilic cell adhesion via plasma membrane adhesion molecules"/>
    <property type="evidence" value="ECO:0007669"/>
    <property type="project" value="InterPro"/>
</dbReference>
<feature type="compositionally biased region" description="Polar residues" evidence="13">
    <location>
        <begin position="610"/>
        <end position="621"/>
    </location>
</feature>
<keyword evidence="6 12" id="KW-0106">Calcium</keyword>
<protein>
    <submittedName>
        <fullName evidence="18">Cadherin domain-containing protein</fullName>
    </submittedName>
</protein>
<evidence type="ECO:0000256" key="8">
    <source>
        <dbReference type="ARBA" id="ARBA00022989"/>
    </source>
</evidence>
<evidence type="ECO:0000259" key="16">
    <source>
        <dbReference type="PROSITE" id="PS50268"/>
    </source>
</evidence>
<dbReference type="PROSITE" id="PS00232">
    <property type="entry name" value="CADHERIN_1"/>
    <property type="match status" value="4"/>
</dbReference>
<dbReference type="PANTHER" id="PTHR24025:SF31">
    <property type="entry name" value="NEURAL-CADHERIN"/>
    <property type="match status" value="1"/>
</dbReference>
<evidence type="ECO:0000256" key="3">
    <source>
        <dbReference type="ARBA" id="ARBA00022692"/>
    </source>
</evidence>
<feature type="transmembrane region" description="Helical" evidence="14">
    <location>
        <begin position="2889"/>
        <end position="2912"/>
    </location>
</feature>
<feature type="compositionally biased region" description="Basic and acidic residues" evidence="13">
    <location>
        <begin position="662"/>
        <end position="674"/>
    </location>
</feature>
<feature type="compositionally biased region" description="Low complexity" evidence="13">
    <location>
        <begin position="1757"/>
        <end position="1774"/>
    </location>
</feature>
<dbReference type="InterPro" id="IPR050971">
    <property type="entry name" value="Cadherin-domain_protein"/>
</dbReference>
<feature type="compositionally biased region" description="Polar residues" evidence="13">
    <location>
        <begin position="3020"/>
        <end position="3034"/>
    </location>
</feature>
<feature type="domain" description="Cadherin" evidence="16">
    <location>
        <begin position="2708"/>
        <end position="2794"/>
    </location>
</feature>
<dbReference type="FunFam" id="2.60.40.60:FF:000013">
    <property type="entry name" value="Cadherin EGF LAG seven-pass G-type receptor"/>
    <property type="match status" value="1"/>
</dbReference>
<dbReference type="SUPFAM" id="SSF49313">
    <property type="entry name" value="Cadherin-like"/>
    <property type="match status" value="13"/>
</dbReference>
<dbReference type="InterPro" id="IPR002126">
    <property type="entry name" value="Cadherin-like_dom"/>
</dbReference>
<feature type="domain" description="Cadherin" evidence="16">
    <location>
        <begin position="922"/>
        <end position="1026"/>
    </location>
</feature>
<evidence type="ECO:0000313" key="17">
    <source>
        <dbReference type="Proteomes" id="UP000887540"/>
    </source>
</evidence>
<dbReference type="Gene3D" id="2.60.40.60">
    <property type="entry name" value="Cadherins"/>
    <property type="match status" value="13"/>
</dbReference>
<feature type="domain" description="Cadherin" evidence="16">
    <location>
        <begin position="2491"/>
        <end position="2564"/>
    </location>
</feature>